<dbReference type="WBParaSite" id="nRc.2.0.1.t15372-RA">
    <property type="protein sequence ID" value="nRc.2.0.1.t15372-RA"/>
    <property type="gene ID" value="nRc.2.0.1.g15372"/>
</dbReference>
<evidence type="ECO:0000313" key="2">
    <source>
        <dbReference type="Proteomes" id="UP000887565"/>
    </source>
</evidence>
<organism evidence="2 3">
    <name type="scientific">Romanomermis culicivorax</name>
    <name type="common">Nematode worm</name>
    <dbReference type="NCBI Taxonomy" id="13658"/>
    <lineage>
        <taxon>Eukaryota</taxon>
        <taxon>Metazoa</taxon>
        <taxon>Ecdysozoa</taxon>
        <taxon>Nematoda</taxon>
        <taxon>Enoplea</taxon>
        <taxon>Dorylaimia</taxon>
        <taxon>Mermithida</taxon>
        <taxon>Mermithoidea</taxon>
        <taxon>Mermithidae</taxon>
        <taxon>Romanomermis</taxon>
    </lineage>
</organism>
<keyword evidence="2" id="KW-1185">Reference proteome</keyword>
<sequence length="100" mass="11132">MHAVGKNHHPTHQPDSDLMHLDNSSKAGWMGQVAAADSIPELAQQVVVVELSQCIHDDYLLLFYLSKMTGIFLLEHQKSSLNNRIQLVGLVSVAIQKPYL</sequence>
<dbReference type="AlphaFoldDB" id="A0A915IMG7"/>
<name>A0A915IMG7_ROMCU</name>
<reference evidence="3" key="1">
    <citation type="submission" date="2022-11" db="UniProtKB">
        <authorList>
            <consortium name="WormBaseParasite"/>
        </authorList>
    </citation>
    <scope>IDENTIFICATION</scope>
</reference>
<evidence type="ECO:0000256" key="1">
    <source>
        <dbReference type="SAM" id="MobiDB-lite"/>
    </source>
</evidence>
<protein>
    <submittedName>
        <fullName evidence="3">Uncharacterized protein</fullName>
    </submittedName>
</protein>
<feature type="compositionally biased region" description="Basic residues" evidence="1">
    <location>
        <begin position="1"/>
        <end position="11"/>
    </location>
</feature>
<accession>A0A915IMG7</accession>
<evidence type="ECO:0000313" key="3">
    <source>
        <dbReference type="WBParaSite" id="nRc.2.0.1.t15372-RA"/>
    </source>
</evidence>
<proteinExistence type="predicted"/>
<dbReference type="Proteomes" id="UP000887565">
    <property type="component" value="Unplaced"/>
</dbReference>
<feature type="region of interest" description="Disordered" evidence="1">
    <location>
        <begin position="1"/>
        <end position="23"/>
    </location>
</feature>